<evidence type="ECO:0000259" key="9">
    <source>
        <dbReference type="Pfam" id="PF20501"/>
    </source>
</evidence>
<dbReference type="KEGG" id="erw:ERWE_CDS_05810"/>
<feature type="transmembrane region" description="Helical" evidence="7">
    <location>
        <begin position="107"/>
        <end position="125"/>
    </location>
</feature>
<evidence type="ECO:0000256" key="5">
    <source>
        <dbReference type="ARBA" id="ARBA00022989"/>
    </source>
</evidence>
<name>A0A0H3M1G2_EHRRW</name>
<evidence type="ECO:0000256" key="3">
    <source>
        <dbReference type="ARBA" id="ARBA00022475"/>
    </source>
</evidence>
<dbReference type="EMBL" id="CR925678">
    <property type="protein sequence ID" value="CAI27075.1"/>
    <property type="molecule type" value="Genomic_DNA"/>
</dbReference>
<evidence type="ECO:0000259" key="8">
    <source>
        <dbReference type="Pfam" id="PF13244"/>
    </source>
</evidence>
<evidence type="ECO:0000313" key="10">
    <source>
        <dbReference type="EMBL" id="CAI27075.1"/>
    </source>
</evidence>
<evidence type="ECO:0000256" key="2">
    <source>
        <dbReference type="ARBA" id="ARBA00022448"/>
    </source>
</evidence>
<keyword evidence="5 7" id="KW-1133">Transmembrane helix</keyword>
<dbReference type="GO" id="GO:0005886">
    <property type="term" value="C:plasma membrane"/>
    <property type="evidence" value="ECO:0007669"/>
    <property type="project" value="UniProtKB-SubCell"/>
</dbReference>
<keyword evidence="3" id="KW-1003">Cell membrane</keyword>
<feature type="transmembrane region" description="Helical" evidence="7">
    <location>
        <begin position="20"/>
        <end position="43"/>
    </location>
</feature>
<dbReference type="Proteomes" id="UP000001021">
    <property type="component" value="Chromosome"/>
</dbReference>
<sequence>MHWYVLPIIIRKQVRMMMSNVTFIINVVLSLFLLTITSSLVFFKDLTINVVMMSMFSFLMALLYLIMDAPDVAITEAAVGAGISTVLMLAALSLLKNDVVKKYSKVKVFPMLIAISMFVSLLYAIPDLPLFGDPESFANGHVASYYLENTSYYIGIPNVVTAILASFRGYDTFCETIVIFTAGLGVSLLLVRGDNA</sequence>
<keyword evidence="2" id="KW-0813">Transport</keyword>
<feature type="transmembrane region" description="Helical" evidence="7">
    <location>
        <begin position="172"/>
        <end position="191"/>
    </location>
</feature>
<protein>
    <submittedName>
        <fullName evidence="10">Uncharacterized protein</fullName>
    </submittedName>
</protein>
<dbReference type="PANTHER" id="PTHR43373">
    <property type="entry name" value="NA(+)/H(+) ANTIPORTER SUBUNIT"/>
    <property type="match status" value="1"/>
</dbReference>
<dbReference type="HOGENOM" id="CLU_102546_0_0_5"/>
<evidence type="ECO:0000256" key="7">
    <source>
        <dbReference type="SAM" id="Phobius"/>
    </source>
</evidence>
<proteinExistence type="predicted"/>
<evidence type="ECO:0000256" key="1">
    <source>
        <dbReference type="ARBA" id="ARBA00004651"/>
    </source>
</evidence>
<keyword evidence="11" id="KW-1185">Reference proteome</keyword>
<reference evidence="10 11" key="1">
    <citation type="journal article" date="2006" name="J. Bacteriol.">
        <title>Comparative genomic analysis of three strains of Ehrlichia ruminantium reveals an active process of genome size plasticity.</title>
        <authorList>
            <person name="Frutos R."/>
            <person name="Viari A."/>
            <person name="Ferraz C."/>
            <person name="Morgat A."/>
            <person name="Eychenie S."/>
            <person name="Kandassami Y."/>
            <person name="Chantal I."/>
            <person name="Bensaid A."/>
            <person name="Coissac E."/>
            <person name="Vachiery N."/>
            <person name="Demaille J."/>
            <person name="Martinez D."/>
        </authorList>
    </citation>
    <scope>NUCLEOTIDE SEQUENCE [LARGE SCALE GENOMIC DNA]</scope>
    <source>
        <strain evidence="10 11">Welgevonden</strain>
    </source>
</reference>
<dbReference type="NCBIfam" id="NF009159">
    <property type="entry name" value="PRK12504.1"/>
    <property type="match status" value="1"/>
</dbReference>
<feature type="transmembrane region" description="Helical" evidence="7">
    <location>
        <begin position="73"/>
        <end position="95"/>
    </location>
</feature>
<keyword evidence="4 7" id="KW-0812">Transmembrane</keyword>
<dbReference type="Pfam" id="PF20501">
    <property type="entry name" value="MbhE"/>
    <property type="match status" value="1"/>
</dbReference>
<accession>A0A0H3M1G2</accession>
<dbReference type="eggNOG" id="COG2111">
    <property type="taxonomic scope" value="Bacteria"/>
</dbReference>
<dbReference type="InterPro" id="IPR025383">
    <property type="entry name" value="MrpA_C/MbhD"/>
</dbReference>
<feature type="domain" description="MrpA C-terminal/MbhE" evidence="9">
    <location>
        <begin position="140"/>
        <end position="192"/>
    </location>
</feature>
<keyword evidence="6 7" id="KW-0472">Membrane</keyword>
<feature type="domain" description="MrpA C-terminal/MbhD" evidence="8">
    <location>
        <begin position="32"/>
        <end position="96"/>
    </location>
</feature>
<dbReference type="PANTHER" id="PTHR43373:SF1">
    <property type="entry name" value="NA(+)_H(+) ANTIPORTER SUBUNIT A"/>
    <property type="match status" value="1"/>
</dbReference>
<feature type="transmembrane region" description="Helical" evidence="7">
    <location>
        <begin position="50"/>
        <end position="67"/>
    </location>
</feature>
<feature type="transmembrane region" description="Helical" evidence="7">
    <location>
        <begin position="145"/>
        <end position="165"/>
    </location>
</feature>
<evidence type="ECO:0000313" key="11">
    <source>
        <dbReference type="Proteomes" id="UP000001021"/>
    </source>
</evidence>
<dbReference type="InterPro" id="IPR050616">
    <property type="entry name" value="CPA3_Na-H_Antiporter_A"/>
</dbReference>
<gene>
    <name evidence="10" type="ordered locus">ERWE_CDS_05810</name>
</gene>
<evidence type="ECO:0000256" key="6">
    <source>
        <dbReference type="ARBA" id="ARBA00023136"/>
    </source>
</evidence>
<dbReference type="InterPro" id="IPR046806">
    <property type="entry name" value="MrpA_C/MbhE"/>
</dbReference>
<organism evidence="10 11">
    <name type="scientific">Ehrlichia ruminantium (strain Welgevonden)</name>
    <dbReference type="NCBI Taxonomy" id="254945"/>
    <lineage>
        <taxon>Bacteria</taxon>
        <taxon>Pseudomonadati</taxon>
        <taxon>Pseudomonadota</taxon>
        <taxon>Alphaproteobacteria</taxon>
        <taxon>Rickettsiales</taxon>
        <taxon>Anaplasmataceae</taxon>
        <taxon>Ehrlichia</taxon>
    </lineage>
</organism>
<dbReference type="AlphaFoldDB" id="A0A0H3M1G2"/>
<evidence type="ECO:0000256" key="4">
    <source>
        <dbReference type="ARBA" id="ARBA00022692"/>
    </source>
</evidence>
<comment type="subcellular location">
    <subcellularLocation>
        <location evidence="1">Cell membrane</location>
        <topology evidence="1">Multi-pass membrane protein</topology>
    </subcellularLocation>
</comment>
<dbReference type="Pfam" id="PF13244">
    <property type="entry name" value="MbhD"/>
    <property type="match status" value="1"/>
</dbReference>